<dbReference type="KEGG" id="palw:PSAL_012960"/>
<dbReference type="SMART" id="SM00421">
    <property type="entry name" value="HTH_LUXR"/>
    <property type="match status" value="1"/>
</dbReference>
<sequence length="365" mass="41404">MTLSLSHHEIYDAALDDDLFQLLPLRMAGEMQVPSAMFFWIHPGDVQEVSAGTQPEANSHYEEFLRQDLWMAEVKDERMGIGAFRLTDYVSPKVFEKSAMYNDYIVENRLERYWCLGMVQGTRDGMVVSAFHKGKSAGDFSDAQLKYVNRHARDLGRLHAIRRELVRNNIRAIADADRTLADDVPIFELDHDCRLLRVNGMGEKLLMLHPLLRLQSDGVLSIGGPVLKAFRQSVGRATREKECTAGCLDLAQQRAADGRILPGLRLNFLPRYEGGRRVLVIVTTREEVGLRASFETPEDQIRLTRRECDILNGLIRGRRRDQLAHDLGVSVPTVDFHSNSLRRKMGARTLPEVIAIAFRLGLVRP</sequence>
<protein>
    <submittedName>
        <fullName evidence="1">Uncharacterized protein</fullName>
    </submittedName>
</protein>
<keyword evidence="2" id="KW-1185">Reference proteome</keyword>
<dbReference type="OrthoDB" id="7432949at2"/>
<dbReference type="PROSITE" id="PS50043">
    <property type="entry name" value="HTH_LUXR_2"/>
    <property type="match status" value="1"/>
</dbReference>
<evidence type="ECO:0000313" key="2">
    <source>
        <dbReference type="Proteomes" id="UP000283786"/>
    </source>
</evidence>
<dbReference type="InterPro" id="IPR016032">
    <property type="entry name" value="Sig_transdc_resp-reg_C-effctor"/>
</dbReference>
<name>A0A418SCL2_9RHOB</name>
<dbReference type="Pfam" id="PF00196">
    <property type="entry name" value="GerE"/>
    <property type="match status" value="1"/>
</dbReference>
<proteinExistence type="predicted"/>
<dbReference type="InterPro" id="IPR000792">
    <property type="entry name" value="Tscrpt_reg_LuxR_C"/>
</dbReference>
<dbReference type="EMBL" id="CP060436">
    <property type="protein sequence ID" value="QPM90063.1"/>
    <property type="molecule type" value="Genomic_DNA"/>
</dbReference>
<dbReference type="GO" id="GO:0006355">
    <property type="term" value="P:regulation of DNA-templated transcription"/>
    <property type="evidence" value="ECO:0007669"/>
    <property type="project" value="InterPro"/>
</dbReference>
<dbReference type="GO" id="GO:0003677">
    <property type="term" value="F:DNA binding"/>
    <property type="evidence" value="ECO:0007669"/>
    <property type="project" value="InterPro"/>
</dbReference>
<dbReference type="CDD" id="cd06170">
    <property type="entry name" value="LuxR_C_like"/>
    <property type="match status" value="1"/>
</dbReference>
<accession>A0A418SCL2</accession>
<gene>
    <name evidence="1" type="ORF">PSAL_012960</name>
</gene>
<dbReference type="InterPro" id="IPR036388">
    <property type="entry name" value="WH-like_DNA-bd_sf"/>
</dbReference>
<dbReference type="RefSeq" id="WP_119840692.1">
    <property type="nucleotide sequence ID" value="NZ_CP060436.1"/>
</dbReference>
<organism evidence="1 2">
    <name type="scientific">Pseudooceanicola algae</name>
    <dbReference type="NCBI Taxonomy" id="1537215"/>
    <lineage>
        <taxon>Bacteria</taxon>
        <taxon>Pseudomonadati</taxon>
        <taxon>Pseudomonadota</taxon>
        <taxon>Alphaproteobacteria</taxon>
        <taxon>Rhodobacterales</taxon>
        <taxon>Paracoccaceae</taxon>
        <taxon>Pseudooceanicola</taxon>
    </lineage>
</organism>
<dbReference type="SUPFAM" id="SSF46894">
    <property type="entry name" value="C-terminal effector domain of the bipartite response regulators"/>
    <property type="match status" value="1"/>
</dbReference>
<evidence type="ECO:0000313" key="1">
    <source>
        <dbReference type="EMBL" id="QPM90063.1"/>
    </source>
</evidence>
<dbReference type="Gene3D" id="1.10.10.10">
    <property type="entry name" value="Winged helix-like DNA-binding domain superfamily/Winged helix DNA-binding domain"/>
    <property type="match status" value="1"/>
</dbReference>
<dbReference type="AlphaFoldDB" id="A0A418SCL2"/>
<reference evidence="1 2" key="1">
    <citation type="submission" date="2020-08" db="EMBL/GenBank/DDBJ databases">
        <title>Genome sequence of Rhodobacteraceae bacterium Lw-13e.</title>
        <authorList>
            <person name="Poehlein A."/>
            <person name="Wolter L."/>
            <person name="Daniel R."/>
            <person name="Brinkhoff T."/>
        </authorList>
    </citation>
    <scope>NUCLEOTIDE SEQUENCE [LARGE SCALE GENOMIC DNA]</scope>
    <source>
        <strain evidence="1 2">Lw-13e</strain>
    </source>
</reference>
<dbReference type="PRINTS" id="PR00038">
    <property type="entry name" value="HTHLUXR"/>
</dbReference>
<dbReference type="Proteomes" id="UP000283786">
    <property type="component" value="Chromosome"/>
</dbReference>